<evidence type="ECO:0000313" key="2">
    <source>
        <dbReference type="EMBL" id="MDN0077678.1"/>
    </source>
</evidence>
<evidence type="ECO:0008006" key="4">
    <source>
        <dbReference type="Google" id="ProtNLM"/>
    </source>
</evidence>
<feature type="chain" id="PRO_5046942036" description="Lipoprotein" evidence="1">
    <location>
        <begin position="21"/>
        <end position="194"/>
    </location>
</feature>
<dbReference type="PROSITE" id="PS51257">
    <property type="entry name" value="PROKAR_LIPOPROTEIN"/>
    <property type="match status" value="1"/>
</dbReference>
<keyword evidence="3" id="KW-1185">Reference proteome</keyword>
<evidence type="ECO:0000256" key="1">
    <source>
        <dbReference type="SAM" id="SignalP"/>
    </source>
</evidence>
<gene>
    <name evidence="2" type="ORF">QU481_22945</name>
</gene>
<evidence type="ECO:0000313" key="3">
    <source>
        <dbReference type="Proteomes" id="UP001168540"/>
    </source>
</evidence>
<keyword evidence="1" id="KW-0732">Signal</keyword>
<accession>A0ABT7XVB0</accession>
<dbReference type="Proteomes" id="UP001168540">
    <property type="component" value="Unassembled WGS sequence"/>
</dbReference>
<dbReference type="RefSeq" id="WP_289832296.1">
    <property type="nucleotide sequence ID" value="NZ_JAUEDK010000084.1"/>
</dbReference>
<feature type="signal peptide" evidence="1">
    <location>
        <begin position="1"/>
        <end position="20"/>
    </location>
</feature>
<proteinExistence type="predicted"/>
<comment type="caution">
    <text evidence="2">The sequence shown here is derived from an EMBL/GenBank/DDBJ whole genome shotgun (WGS) entry which is preliminary data.</text>
</comment>
<dbReference type="EMBL" id="JAUEDK010000084">
    <property type="protein sequence ID" value="MDN0077678.1"/>
    <property type="molecule type" value="Genomic_DNA"/>
</dbReference>
<organism evidence="2 3">
    <name type="scientific">Crenobacter oryzisoli</name>
    <dbReference type="NCBI Taxonomy" id="3056844"/>
    <lineage>
        <taxon>Bacteria</taxon>
        <taxon>Pseudomonadati</taxon>
        <taxon>Pseudomonadota</taxon>
        <taxon>Betaproteobacteria</taxon>
        <taxon>Neisseriales</taxon>
        <taxon>Neisseriaceae</taxon>
        <taxon>Crenobacter</taxon>
    </lineage>
</organism>
<reference evidence="2" key="1">
    <citation type="submission" date="2023-06" db="EMBL/GenBank/DDBJ databases">
        <authorList>
            <person name="Zhang S."/>
        </authorList>
    </citation>
    <scope>NUCLEOTIDE SEQUENCE</scope>
    <source>
        <strain evidence="2">SG2303</strain>
    </source>
</reference>
<sequence length="194" mass="21485">MRRILLLIAVVLLAGCTTMSKQLNGSLTPPPGQAYAIVSLTGRAFIPDTATMQANWNGLDNGSNGTVYAAFVTDTVFGEQGMPPVEGKLALLTLAPGRYQIKDVWARWADDTGFMSYQWVRHFKIDAPFEVKAGETVYLGTIWVDMSNLPELQIRNEQKRDFGHIHRVWHVPDTSAVRTELLVNSHPELAGPGY</sequence>
<protein>
    <recommendedName>
        <fullName evidence="4">Lipoprotein</fullName>
    </recommendedName>
</protein>
<name>A0ABT7XVB0_9NEIS</name>